<dbReference type="SUPFAM" id="SSF55945">
    <property type="entry name" value="TATA-box binding protein-like"/>
    <property type="match status" value="2"/>
</dbReference>
<feature type="compositionally biased region" description="Polar residues" evidence="7">
    <location>
        <begin position="272"/>
        <end position="289"/>
    </location>
</feature>
<dbReference type="FunFam" id="3.30.310.10:FF:000005">
    <property type="entry name" value="TATA box-binding protein-like 1"/>
    <property type="match status" value="1"/>
</dbReference>
<protein>
    <recommendedName>
        <fullName evidence="13">TATA box-binding protein-like 1</fullName>
    </recommendedName>
</protein>
<name>A0A813RI71_9BILA</name>
<evidence type="ECO:0000256" key="3">
    <source>
        <dbReference type="ARBA" id="ARBA00023015"/>
    </source>
</evidence>
<feature type="compositionally biased region" description="Acidic residues" evidence="7">
    <location>
        <begin position="290"/>
        <end position="309"/>
    </location>
</feature>
<dbReference type="InterPro" id="IPR000814">
    <property type="entry name" value="TBP"/>
</dbReference>
<evidence type="ECO:0000256" key="5">
    <source>
        <dbReference type="ARBA" id="ARBA00023163"/>
    </source>
</evidence>
<dbReference type="EMBL" id="CAJNOK010005988">
    <property type="protein sequence ID" value="CAF0990134.1"/>
    <property type="molecule type" value="Genomic_DNA"/>
</dbReference>
<evidence type="ECO:0000313" key="8">
    <source>
        <dbReference type="EMBL" id="CAF0782781.1"/>
    </source>
</evidence>
<evidence type="ECO:0000256" key="1">
    <source>
        <dbReference type="ARBA" id="ARBA00004123"/>
    </source>
</evidence>
<evidence type="ECO:0000256" key="4">
    <source>
        <dbReference type="ARBA" id="ARBA00023125"/>
    </source>
</evidence>
<comment type="subcellular location">
    <subcellularLocation>
        <location evidence="1">Nucleus</location>
    </subcellularLocation>
</comment>
<dbReference type="Proteomes" id="UP000677228">
    <property type="component" value="Unassembled WGS sequence"/>
</dbReference>
<dbReference type="Proteomes" id="UP000682733">
    <property type="component" value="Unassembled WGS sequence"/>
</dbReference>
<keyword evidence="4" id="KW-0238">DNA-binding</keyword>
<dbReference type="Pfam" id="PF00352">
    <property type="entry name" value="TBP"/>
    <property type="match status" value="2"/>
</dbReference>
<accession>A0A813RI71</accession>
<dbReference type="GO" id="GO:0005634">
    <property type="term" value="C:nucleus"/>
    <property type="evidence" value="ECO:0007669"/>
    <property type="project" value="UniProtKB-SubCell"/>
</dbReference>
<keyword evidence="6" id="KW-0539">Nucleus</keyword>
<comment type="caution">
    <text evidence="8">The sequence shown here is derived from an EMBL/GenBank/DDBJ whole genome shotgun (WGS) entry which is preliminary data.</text>
</comment>
<proteinExistence type="inferred from homology"/>
<evidence type="ECO:0000313" key="12">
    <source>
        <dbReference type="Proteomes" id="UP000663829"/>
    </source>
</evidence>
<dbReference type="AlphaFoldDB" id="A0A813RI71"/>
<dbReference type="GO" id="GO:0006352">
    <property type="term" value="P:DNA-templated transcription initiation"/>
    <property type="evidence" value="ECO:0007669"/>
    <property type="project" value="InterPro"/>
</dbReference>
<evidence type="ECO:0000256" key="7">
    <source>
        <dbReference type="SAM" id="MobiDB-lite"/>
    </source>
</evidence>
<keyword evidence="3" id="KW-0805">Transcription regulation</keyword>
<organism evidence="8 12">
    <name type="scientific">Didymodactylos carnosus</name>
    <dbReference type="NCBI Taxonomy" id="1234261"/>
    <lineage>
        <taxon>Eukaryota</taxon>
        <taxon>Metazoa</taxon>
        <taxon>Spiralia</taxon>
        <taxon>Gnathifera</taxon>
        <taxon>Rotifera</taxon>
        <taxon>Eurotatoria</taxon>
        <taxon>Bdelloidea</taxon>
        <taxon>Philodinida</taxon>
        <taxon>Philodinidae</taxon>
        <taxon>Didymodactylos</taxon>
    </lineage>
</organism>
<keyword evidence="5" id="KW-0804">Transcription</keyword>
<dbReference type="GO" id="GO:0003677">
    <property type="term" value="F:DNA binding"/>
    <property type="evidence" value="ECO:0007669"/>
    <property type="project" value="UniProtKB-KW"/>
</dbReference>
<evidence type="ECO:0000313" key="10">
    <source>
        <dbReference type="EMBL" id="CAF3566260.1"/>
    </source>
</evidence>
<keyword evidence="12" id="KW-1185">Reference proteome</keyword>
<dbReference type="InterPro" id="IPR012295">
    <property type="entry name" value="TBP_dom_sf"/>
</dbReference>
<evidence type="ECO:0000313" key="9">
    <source>
        <dbReference type="EMBL" id="CAF0990134.1"/>
    </source>
</evidence>
<evidence type="ECO:0000256" key="2">
    <source>
        <dbReference type="ARBA" id="ARBA00005560"/>
    </source>
</evidence>
<evidence type="ECO:0008006" key="13">
    <source>
        <dbReference type="Google" id="ProtNLM"/>
    </source>
</evidence>
<reference evidence="8" key="1">
    <citation type="submission" date="2021-02" db="EMBL/GenBank/DDBJ databases">
        <authorList>
            <person name="Nowell W R."/>
        </authorList>
    </citation>
    <scope>NUCLEOTIDE SEQUENCE</scope>
</reference>
<dbReference type="PRINTS" id="PR00686">
    <property type="entry name" value="TIFACTORIID"/>
</dbReference>
<dbReference type="Gene3D" id="3.30.310.10">
    <property type="entry name" value="TATA-Binding Protein"/>
    <property type="match status" value="2"/>
</dbReference>
<feature type="region of interest" description="Disordered" evidence="7">
    <location>
        <begin position="272"/>
        <end position="309"/>
    </location>
</feature>
<dbReference type="EMBL" id="CAJOBC010000287">
    <property type="protein sequence ID" value="CAF3566260.1"/>
    <property type="molecule type" value="Genomic_DNA"/>
</dbReference>
<evidence type="ECO:0000313" key="11">
    <source>
        <dbReference type="EMBL" id="CAF3760265.1"/>
    </source>
</evidence>
<evidence type="ECO:0000256" key="6">
    <source>
        <dbReference type="ARBA" id="ARBA00023242"/>
    </source>
</evidence>
<dbReference type="Proteomes" id="UP000681722">
    <property type="component" value="Unassembled WGS sequence"/>
</dbReference>
<dbReference type="EMBL" id="CAJNOQ010000287">
    <property type="protein sequence ID" value="CAF0782781.1"/>
    <property type="molecule type" value="Genomic_DNA"/>
</dbReference>
<dbReference type="OrthoDB" id="2127950at2759"/>
<dbReference type="Proteomes" id="UP000663829">
    <property type="component" value="Unassembled WGS sequence"/>
</dbReference>
<sequence>MSYPSGQIYTVYNPTSSIPMSSNIITQQSSPTVIAQQQIQQTNHLSFNQPSNIAHYYQPTSQTQTYLSQQPTNSNLLSNIQQPQVRVCRPSFSGLQIVNSSTSSTFPMLSNVNINPNSSRNNQLWRVSNPQTTSQSQLSITTTPTTVTHPQNKIIYISTLPSSQSSNNIHTTNILQPVKIISSPPNQIISTVRTVNILNQTNNSIQQQSTPTFTAVSSPSPLSNVLTSFSSSKLGQCITPTPVVTGNVGALTIQQTLHSTQQQYTNMQRVHSVNNSEHVMNSKPVNSPTEMEEEEEEDEDSGDESDLEQDTDAGDMIVTTLNQQQTETKNTQLGHSASIVDDPNVDDVQQDQEIELIVNNVVSSFSLGCKIQLRKVAMEGAHVEYKRDNAMVMMKIRKPYCSANIWASGKVTVTGSTSEDDALRGARRIARTIQRLGFKAKFCNYRVVNVLATCIMPFNIDIVKLSHDNSLCVSYEPEIHPGATVRLKEFSSTMKVFTTGSITLTAPSVDNVNFALNAFYPRLYECRKRSLASRSMDRRNQHH</sequence>
<gene>
    <name evidence="8" type="ORF">GPM918_LOCUS2564</name>
    <name evidence="9" type="ORF">OVA965_LOCUS14032</name>
    <name evidence="10" type="ORF">SRO942_LOCUS2564</name>
    <name evidence="11" type="ORF">TMI583_LOCUS14035</name>
</gene>
<comment type="similarity">
    <text evidence="2">Belongs to the TBP family.</text>
</comment>
<dbReference type="PANTHER" id="PTHR10126">
    <property type="entry name" value="TATA-BOX BINDING PROTEIN"/>
    <property type="match status" value="1"/>
</dbReference>
<dbReference type="EMBL" id="CAJOBA010005995">
    <property type="protein sequence ID" value="CAF3760265.1"/>
    <property type="molecule type" value="Genomic_DNA"/>
</dbReference>